<evidence type="ECO:0000313" key="1">
    <source>
        <dbReference type="EMBL" id="KAG0272871.1"/>
    </source>
</evidence>
<comment type="caution">
    <text evidence="1">The sequence shown here is derived from an EMBL/GenBank/DDBJ whole genome shotgun (WGS) entry which is preliminary data.</text>
</comment>
<dbReference type="OrthoDB" id="2435398at2759"/>
<proteinExistence type="predicted"/>
<reference evidence="1" key="1">
    <citation type="journal article" date="2020" name="Fungal Divers.">
        <title>Resolving the Mortierellaceae phylogeny through synthesis of multi-gene phylogenetics and phylogenomics.</title>
        <authorList>
            <person name="Vandepol N."/>
            <person name="Liber J."/>
            <person name="Desiro A."/>
            <person name="Na H."/>
            <person name="Kennedy M."/>
            <person name="Barry K."/>
            <person name="Grigoriev I.V."/>
            <person name="Miller A.N."/>
            <person name="O'Donnell K."/>
            <person name="Stajich J.E."/>
            <person name="Bonito G."/>
        </authorList>
    </citation>
    <scope>NUCLEOTIDE SEQUENCE</scope>
    <source>
        <strain evidence="1">NVP60</strain>
    </source>
</reference>
<gene>
    <name evidence="1" type="ORF">BGZ97_010867</name>
</gene>
<protein>
    <submittedName>
        <fullName evidence="1">Uncharacterized protein</fullName>
    </submittedName>
</protein>
<dbReference type="EMBL" id="JAAAIN010005833">
    <property type="protein sequence ID" value="KAG0272871.1"/>
    <property type="molecule type" value="Genomic_DNA"/>
</dbReference>
<name>A0A9P6QK34_9FUNG</name>
<dbReference type="AlphaFoldDB" id="A0A9P6QK34"/>
<organism evidence="1 2">
    <name type="scientific">Linnemannia gamsii</name>
    <dbReference type="NCBI Taxonomy" id="64522"/>
    <lineage>
        <taxon>Eukaryota</taxon>
        <taxon>Fungi</taxon>
        <taxon>Fungi incertae sedis</taxon>
        <taxon>Mucoromycota</taxon>
        <taxon>Mortierellomycotina</taxon>
        <taxon>Mortierellomycetes</taxon>
        <taxon>Mortierellales</taxon>
        <taxon>Mortierellaceae</taxon>
        <taxon>Linnemannia</taxon>
    </lineage>
</organism>
<feature type="non-terminal residue" evidence="1">
    <location>
        <position position="178"/>
    </location>
</feature>
<feature type="non-terminal residue" evidence="1">
    <location>
        <position position="1"/>
    </location>
</feature>
<accession>A0A9P6QK34</accession>
<sequence length="178" mass="19796">TDRVTALAPDTSARALGVWFSADGKGKHTRQLVHQELTTMCEILSRKAVTDKQAIYIFNNVLLPRILYRLSVTILSDSEIQAIVSRYSNVVRQKVGLAHGSPTSILFHRRLYGLRHLREAQTEEQVSTAQLRLNDHSLLGKVVAARVMALQAESCLHISPLSVPIVGAQFTRHNLLGH</sequence>
<dbReference type="Proteomes" id="UP000823405">
    <property type="component" value="Unassembled WGS sequence"/>
</dbReference>
<keyword evidence="2" id="KW-1185">Reference proteome</keyword>
<evidence type="ECO:0000313" key="2">
    <source>
        <dbReference type="Proteomes" id="UP000823405"/>
    </source>
</evidence>